<evidence type="ECO:0000313" key="2">
    <source>
        <dbReference type="EMBL" id="MQM13956.1"/>
    </source>
</evidence>
<sequence>MKSMFCRNRCRKEVVVLPKSMFKSGYRIYSLTELVLAELGSFVVQRFGAVVLRFGALVLWSHCAQVLKSPVSLSSSLSNEAQRKGAKEIHKYFMAKKSLNESRKSTIHKVVALTAHSNSSEHSSSSSKHKKSNGSTRS</sequence>
<evidence type="ECO:0000313" key="3">
    <source>
        <dbReference type="Proteomes" id="UP000652761"/>
    </source>
</evidence>
<comment type="caution">
    <text evidence="2">The sequence shown here is derived from an EMBL/GenBank/DDBJ whole genome shotgun (WGS) entry which is preliminary data.</text>
</comment>
<feature type="non-terminal residue" evidence="2">
    <location>
        <position position="1"/>
    </location>
</feature>
<dbReference type="AlphaFoldDB" id="A0A843WZZ7"/>
<gene>
    <name evidence="2" type="ORF">Taro_046883</name>
</gene>
<dbReference type="Proteomes" id="UP000652761">
    <property type="component" value="Unassembled WGS sequence"/>
</dbReference>
<reference evidence="2" key="1">
    <citation type="submission" date="2017-07" db="EMBL/GenBank/DDBJ databases">
        <title>Taro Niue Genome Assembly and Annotation.</title>
        <authorList>
            <person name="Atibalentja N."/>
            <person name="Keating K."/>
            <person name="Fields C.J."/>
        </authorList>
    </citation>
    <scope>NUCLEOTIDE SEQUENCE</scope>
    <source>
        <strain evidence="2">Niue_2</strain>
        <tissue evidence="2">Leaf</tissue>
    </source>
</reference>
<feature type="compositionally biased region" description="Low complexity" evidence="1">
    <location>
        <begin position="116"/>
        <end position="126"/>
    </location>
</feature>
<protein>
    <submittedName>
        <fullName evidence="2">Uncharacterized protein</fullName>
    </submittedName>
</protein>
<keyword evidence="3" id="KW-1185">Reference proteome</keyword>
<proteinExistence type="predicted"/>
<feature type="region of interest" description="Disordered" evidence="1">
    <location>
        <begin position="115"/>
        <end position="138"/>
    </location>
</feature>
<evidence type="ECO:0000256" key="1">
    <source>
        <dbReference type="SAM" id="MobiDB-lite"/>
    </source>
</evidence>
<name>A0A843WZZ7_COLES</name>
<dbReference type="EMBL" id="NMUH01005898">
    <property type="protein sequence ID" value="MQM13956.1"/>
    <property type="molecule type" value="Genomic_DNA"/>
</dbReference>
<accession>A0A843WZZ7</accession>
<organism evidence="2 3">
    <name type="scientific">Colocasia esculenta</name>
    <name type="common">Wild taro</name>
    <name type="synonym">Arum esculentum</name>
    <dbReference type="NCBI Taxonomy" id="4460"/>
    <lineage>
        <taxon>Eukaryota</taxon>
        <taxon>Viridiplantae</taxon>
        <taxon>Streptophyta</taxon>
        <taxon>Embryophyta</taxon>
        <taxon>Tracheophyta</taxon>
        <taxon>Spermatophyta</taxon>
        <taxon>Magnoliopsida</taxon>
        <taxon>Liliopsida</taxon>
        <taxon>Araceae</taxon>
        <taxon>Aroideae</taxon>
        <taxon>Colocasieae</taxon>
        <taxon>Colocasia</taxon>
    </lineage>
</organism>